<dbReference type="InterPro" id="IPR007415">
    <property type="entry name" value="Nitrogenase_MoFe_mat_NifZ"/>
</dbReference>
<organism evidence="3 4">
    <name type="scientific">Rivihabitans pingtungensis</name>
    <dbReference type="NCBI Taxonomy" id="1054498"/>
    <lineage>
        <taxon>Bacteria</taxon>
        <taxon>Pseudomonadati</taxon>
        <taxon>Pseudomonadota</taxon>
        <taxon>Betaproteobacteria</taxon>
        <taxon>Neisseriales</taxon>
        <taxon>Aquaspirillaceae</taxon>
        <taxon>Rivihabitans</taxon>
    </lineage>
</organism>
<dbReference type="EMBL" id="QJKI01000004">
    <property type="protein sequence ID" value="PXX80386.1"/>
    <property type="molecule type" value="Genomic_DNA"/>
</dbReference>
<dbReference type="Pfam" id="PF04319">
    <property type="entry name" value="NifZ"/>
    <property type="match status" value="1"/>
</dbReference>
<name>A0A318KXP1_9NEIS</name>
<evidence type="ECO:0000256" key="1">
    <source>
        <dbReference type="ARBA" id="ARBA00008027"/>
    </source>
</evidence>
<comment type="caution">
    <text evidence="3">The sequence shown here is derived from an EMBL/GenBank/DDBJ whole genome shotgun (WGS) entry which is preliminary data.</text>
</comment>
<evidence type="ECO:0000256" key="2">
    <source>
        <dbReference type="ARBA" id="ARBA00023231"/>
    </source>
</evidence>
<comment type="similarity">
    <text evidence="1">Belongs to the NifZ family.</text>
</comment>
<evidence type="ECO:0000313" key="3">
    <source>
        <dbReference type="EMBL" id="PXX80386.1"/>
    </source>
</evidence>
<dbReference type="Proteomes" id="UP000247555">
    <property type="component" value="Unassembled WGS sequence"/>
</dbReference>
<dbReference type="RefSeq" id="WP_110390075.1">
    <property type="nucleotide sequence ID" value="NZ_CALCOA010000281.1"/>
</dbReference>
<accession>A0A318KXP1</accession>
<gene>
    <name evidence="3" type="ORF">DFR34_104165</name>
</gene>
<reference evidence="3 4" key="1">
    <citation type="submission" date="2018-05" db="EMBL/GenBank/DDBJ databases">
        <title>Genomic Encyclopedia of Type Strains, Phase IV (KMG-IV): sequencing the most valuable type-strain genomes for metagenomic binning, comparative biology and taxonomic classification.</title>
        <authorList>
            <person name="Goeker M."/>
        </authorList>
    </citation>
    <scope>NUCLEOTIDE SEQUENCE [LARGE SCALE GENOMIC DNA]</scope>
    <source>
        <strain evidence="3 4">DSM 29661</strain>
    </source>
</reference>
<evidence type="ECO:0000313" key="4">
    <source>
        <dbReference type="Proteomes" id="UP000247555"/>
    </source>
</evidence>
<dbReference type="AlphaFoldDB" id="A0A318KXP1"/>
<keyword evidence="4" id="KW-1185">Reference proteome</keyword>
<proteinExistence type="inferred from homology"/>
<dbReference type="OrthoDB" id="9181363at2"/>
<dbReference type="GO" id="GO:0009399">
    <property type="term" value="P:nitrogen fixation"/>
    <property type="evidence" value="ECO:0007669"/>
    <property type="project" value="InterPro"/>
</dbReference>
<protein>
    <submittedName>
        <fullName evidence="3">Nitrogen fixation protein NifZ</fullName>
    </submittedName>
</protein>
<keyword evidence="2" id="KW-0535">Nitrogen fixation</keyword>
<sequence length="90" mass="9512">MLPPLPVIPYEVGEMVYCAEDLFNDGGMPGADEDAILAPAGARGVVVQSGYAEEDESQMIYLVRFEDASGELGPPIGCLPEELTQQVPAA</sequence>